<dbReference type="Pfam" id="PF00378">
    <property type="entry name" value="ECH_1"/>
    <property type="match status" value="1"/>
</dbReference>
<name>A0ABV5Y4P5_ARTRM</name>
<evidence type="ECO:0000313" key="4">
    <source>
        <dbReference type="Proteomes" id="UP001589702"/>
    </source>
</evidence>
<evidence type="ECO:0000313" key="3">
    <source>
        <dbReference type="EMBL" id="MFB9821978.1"/>
    </source>
</evidence>
<dbReference type="EMBL" id="JBHMBC010000039">
    <property type="protein sequence ID" value="MFB9821978.1"/>
    <property type="molecule type" value="Genomic_DNA"/>
</dbReference>
<dbReference type="InterPro" id="IPR018376">
    <property type="entry name" value="Enoyl-CoA_hyd/isom_CS"/>
</dbReference>
<dbReference type="Proteomes" id="UP001589702">
    <property type="component" value="Unassembled WGS sequence"/>
</dbReference>
<proteinExistence type="inferred from homology"/>
<reference evidence="3 4" key="1">
    <citation type="submission" date="2024-09" db="EMBL/GenBank/DDBJ databases">
        <authorList>
            <person name="Sun Q."/>
            <person name="Mori K."/>
        </authorList>
    </citation>
    <scope>NUCLEOTIDE SEQUENCE [LARGE SCALE GENOMIC DNA]</scope>
    <source>
        <strain evidence="3 4">JCM 1334</strain>
    </source>
</reference>
<evidence type="ECO:0000256" key="2">
    <source>
        <dbReference type="RuleBase" id="RU003707"/>
    </source>
</evidence>
<dbReference type="Gene3D" id="3.90.226.10">
    <property type="entry name" value="2-enoyl-CoA Hydratase, Chain A, domain 1"/>
    <property type="match status" value="1"/>
</dbReference>
<dbReference type="SUPFAM" id="SSF52096">
    <property type="entry name" value="ClpP/crotonase"/>
    <property type="match status" value="1"/>
</dbReference>
<dbReference type="RefSeq" id="WP_234750304.1">
    <property type="nucleotide sequence ID" value="NZ_BAAAWN010000001.1"/>
</dbReference>
<dbReference type="PANTHER" id="PTHR11941:SF54">
    <property type="entry name" value="ENOYL-COA HYDRATASE, MITOCHONDRIAL"/>
    <property type="match status" value="1"/>
</dbReference>
<accession>A0ABV5Y4P5</accession>
<comment type="caution">
    <text evidence="3">The sequence shown here is derived from an EMBL/GenBank/DDBJ whole genome shotgun (WGS) entry which is preliminary data.</text>
</comment>
<comment type="similarity">
    <text evidence="1 2">Belongs to the enoyl-CoA hydratase/isomerase family.</text>
</comment>
<keyword evidence="4" id="KW-1185">Reference proteome</keyword>
<evidence type="ECO:0000256" key="1">
    <source>
        <dbReference type="ARBA" id="ARBA00005254"/>
    </source>
</evidence>
<dbReference type="InterPro" id="IPR001753">
    <property type="entry name" value="Enoyl-CoA_hydra/iso"/>
</dbReference>
<protein>
    <submittedName>
        <fullName evidence="3">Enoyl-CoA hydratase/isomerase family protein</fullName>
    </submittedName>
</protein>
<dbReference type="CDD" id="cd06558">
    <property type="entry name" value="crotonase-like"/>
    <property type="match status" value="1"/>
</dbReference>
<dbReference type="PANTHER" id="PTHR11941">
    <property type="entry name" value="ENOYL-COA HYDRATASE-RELATED"/>
    <property type="match status" value="1"/>
</dbReference>
<dbReference type="InterPro" id="IPR029045">
    <property type="entry name" value="ClpP/crotonase-like_dom_sf"/>
</dbReference>
<dbReference type="PROSITE" id="PS00166">
    <property type="entry name" value="ENOYL_COA_HYDRATASE"/>
    <property type="match status" value="1"/>
</dbReference>
<gene>
    <name evidence="3" type="ORF">ACFFP1_21110</name>
</gene>
<sequence>MSFATFTQHDQLGEIVIDSPPSNLFSSELLRDITSSIEQAAGSDARALLLRAEGDDFSAGADVSIFVGIGEVQAVALQAMVLRLIHSLENLPFPTLALIQGQCYAGALELCLACDLIWAAEGSQIGQIEAVAGGIPYAGGTQRIASRIGVTRAAEMVLTAAIFPPETLASWGLINRVLSKDRLATEGRDFAEALAHGPTRAYATTKQLLHTWRSGGVTAADQVSKDLGPGVMQSEDLQNGIVSLQQDGPGHAVFNGR</sequence>
<organism evidence="3 4">
    <name type="scientific">Arthrobacter ramosus</name>
    <dbReference type="NCBI Taxonomy" id="1672"/>
    <lineage>
        <taxon>Bacteria</taxon>
        <taxon>Bacillati</taxon>
        <taxon>Actinomycetota</taxon>
        <taxon>Actinomycetes</taxon>
        <taxon>Micrococcales</taxon>
        <taxon>Micrococcaceae</taxon>
        <taxon>Arthrobacter</taxon>
    </lineage>
</organism>